<gene>
    <name evidence="4" type="primary">rpsR</name>
    <name evidence="6" type="ORF">KC980_00300</name>
</gene>
<keyword evidence="4" id="KW-0694">RNA-binding</keyword>
<dbReference type="Gene3D" id="4.10.640.10">
    <property type="entry name" value="Ribosomal protein S18"/>
    <property type="match status" value="1"/>
</dbReference>
<comment type="function">
    <text evidence="4">Binds as a heterodimer with protein bS6 to the central domain of the 16S rRNA, where it helps stabilize the platform of the 30S subunit.</text>
</comment>
<evidence type="ECO:0000313" key="6">
    <source>
        <dbReference type="EMBL" id="MCA9307933.1"/>
    </source>
</evidence>
<dbReference type="Proteomes" id="UP000740557">
    <property type="component" value="Unassembled WGS sequence"/>
</dbReference>
<organism evidence="6 7">
    <name type="scientific">candidate division WWE3 bacterium</name>
    <dbReference type="NCBI Taxonomy" id="2053526"/>
    <lineage>
        <taxon>Bacteria</taxon>
        <taxon>Katanobacteria</taxon>
    </lineage>
</organism>
<evidence type="ECO:0000256" key="3">
    <source>
        <dbReference type="ARBA" id="ARBA00023274"/>
    </source>
</evidence>
<dbReference type="GO" id="GO:0006412">
    <property type="term" value="P:translation"/>
    <property type="evidence" value="ECO:0007669"/>
    <property type="project" value="UniProtKB-UniRule"/>
</dbReference>
<dbReference type="HAMAP" id="MF_00270">
    <property type="entry name" value="Ribosomal_bS18"/>
    <property type="match status" value="1"/>
</dbReference>
<dbReference type="EMBL" id="JAGQNX010000008">
    <property type="protein sequence ID" value="MCA9307933.1"/>
    <property type="molecule type" value="Genomic_DNA"/>
</dbReference>
<proteinExistence type="inferred from homology"/>
<evidence type="ECO:0000256" key="1">
    <source>
        <dbReference type="ARBA" id="ARBA00005589"/>
    </source>
</evidence>
<protein>
    <recommendedName>
        <fullName evidence="4">Small ribosomal subunit protein bS18</fullName>
    </recommendedName>
</protein>
<dbReference type="Pfam" id="PF01084">
    <property type="entry name" value="Ribosomal_S18"/>
    <property type="match status" value="1"/>
</dbReference>
<accession>A0A955ECA5</accession>
<reference evidence="6" key="1">
    <citation type="submission" date="2020-04" db="EMBL/GenBank/DDBJ databases">
        <authorList>
            <person name="Zhang T."/>
        </authorList>
    </citation>
    <scope>NUCLEOTIDE SEQUENCE</scope>
    <source>
        <strain evidence="6">HKST-UBA79</strain>
    </source>
</reference>
<evidence type="ECO:0000256" key="2">
    <source>
        <dbReference type="ARBA" id="ARBA00022980"/>
    </source>
</evidence>
<dbReference type="PANTHER" id="PTHR13479">
    <property type="entry name" value="30S RIBOSOMAL PROTEIN S18"/>
    <property type="match status" value="1"/>
</dbReference>
<dbReference type="NCBIfam" id="TIGR00165">
    <property type="entry name" value="S18"/>
    <property type="match status" value="1"/>
</dbReference>
<dbReference type="PRINTS" id="PR00974">
    <property type="entry name" value="RIBOSOMALS18"/>
</dbReference>
<dbReference type="AlphaFoldDB" id="A0A955ECA5"/>
<dbReference type="InterPro" id="IPR036870">
    <property type="entry name" value="Ribosomal_bS18_sf"/>
</dbReference>
<dbReference type="InterPro" id="IPR001648">
    <property type="entry name" value="Ribosomal_bS18"/>
</dbReference>
<reference evidence="6" key="2">
    <citation type="journal article" date="2021" name="Microbiome">
        <title>Successional dynamics and alternative stable states in a saline activated sludge microbial community over 9 years.</title>
        <authorList>
            <person name="Wang Y."/>
            <person name="Ye J."/>
            <person name="Ju F."/>
            <person name="Liu L."/>
            <person name="Boyd J.A."/>
            <person name="Deng Y."/>
            <person name="Parks D.H."/>
            <person name="Jiang X."/>
            <person name="Yin X."/>
            <person name="Woodcroft B.J."/>
            <person name="Tyson G.W."/>
            <person name="Hugenholtz P."/>
            <person name="Polz M.F."/>
            <person name="Zhang T."/>
        </authorList>
    </citation>
    <scope>NUCLEOTIDE SEQUENCE</scope>
    <source>
        <strain evidence="6">HKST-UBA79</strain>
    </source>
</reference>
<comment type="caution">
    <text evidence="6">The sequence shown here is derived from an EMBL/GenBank/DDBJ whole genome shotgun (WGS) entry which is preliminary data.</text>
</comment>
<dbReference type="GO" id="GO:0022627">
    <property type="term" value="C:cytosolic small ribosomal subunit"/>
    <property type="evidence" value="ECO:0007669"/>
    <property type="project" value="TreeGrafter"/>
</dbReference>
<dbReference type="GO" id="GO:0070181">
    <property type="term" value="F:small ribosomal subunit rRNA binding"/>
    <property type="evidence" value="ECO:0007669"/>
    <property type="project" value="TreeGrafter"/>
</dbReference>
<evidence type="ECO:0000256" key="4">
    <source>
        <dbReference type="HAMAP-Rule" id="MF_00270"/>
    </source>
</evidence>
<dbReference type="SUPFAM" id="SSF46911">
    <property type="entry name" value="Ribosomal protein S18"/>
    <property type="match status" value="1"/>
</dbReference>
<name>A0A955ECA5_UNCKA</name>
<sequence>MKRKTLKKTLPNCYFEENNTQPDYKETLILRRFISDRGKIIPASRTGVTSKNQRLLAQAIKRARYMALLPYTDKHQL</sequence>
<keyword evidence="3 4" id="KW-0687">Ribonucleoprotein</keyword>
<keyword evidence="2 4" id="KW-0689">Ribosomal protein</keyword>
<comment type="similarity">
    <text evidence="1 4 5">Belongs to the bacterial ribosomal protein bS18 family.</text>
</comment>
<evidence type="ECO:0000256" key="5">
    <source>
        <dbReference type="RuleBase" id="RU003910"/>
    </source>
</evidence>
<dbReference type="PANTHER" id="PTHR13479:SF40">
    <property type="entry name" value="SMALL RIBOSOMAL SUBUNIT PROTEIN BS18M"/>
    <property type="match status" value="1"/>
</dbReference>
<comment type="subunit">
    <text evidence="4">Part of the 30S ribosomal subunit. Forms a tight heterodimer with protein bS6.</text>
</comment>
<keyword evidence="4" id="KW-0699">rRNA-binding</keyword>
<dbReference type="GO" id="GO:0003735">
    <property type="term" value="F:structural constituent of ribosome"/>
    <property type="evidence" value="ECO:0007669"/>
    <property type="project" value="InterPro"/>
</dbReference>
<evidence type="ECO:0000313" key="7">
    <source>
        <dbReference type="Proteomes" id="UP000740557"/>
    </source>
</evidence>